<feature type="chain" id="PRO_5046580806" evidence="1">
    <location>
        <begin position="27"/>
        <end position="379"/>
    </location>
</feature>
<evidence type="ECO:0000313" key="3">
    <source>
        <dbReference type="EMBL" id="MBM3116944.1"/>
    </source>
</evidence>
<dbReference type="CDD" id="cd00342">
    <property type="entry name" value="gram_neg_porins"/>
    <property type="match status" value="1"/>
</dbReference>
<dbReference type="Proteomes" id="UP000809431">
    <property type="component" value="Unassembled WGS sequence"/>
</dbReference>
<sequence>MQHRKPYLSTLSALLLAAGLATPAMAAVTIGGSMETDILLEGSNADGFSDNVQLDVEPRIFFQGDDKLDNGSSVIWKIWTGAENYRSDAAHNNDNNSGNGSRSWGNREAWGGWKGDWGSVRLGKIYSPSYLVLDWPYAAQGGSMHVEEVGLLGFNIDNSIVYDSPNLNGFTFSGMYALRTQQNQGDGNEYFADLTGGYSGHNASINVGYQQAKARLQNGSVGDEDKFAFIAGGYTFGDSGWTVRGGYKWWDCSGSAKAGAAAGTGDGFADNVGGCNYFTGPEQQQAWLQGMYTTGKHSFSVGYNYFWGAKDINGNRIDDSDSQTLLARYTYALSKNTSAYFDTRFSTNDTNGTIGATYGTSYKPGTDSYRLLIGTWTGF</sequence>
<feature type="signal peptide" evidence="1">
    <location>
        <begin position="1"/>
        <end position="26"/>
    </location>
</feature>
<keyword evidence="4" id="KW-1185">Reference proteome</keyword>
<comment type="caution">
    <text evidence="3">The sequence shown here is derived from an EMBL/GenBank/DDBJ whole genome shotgun (WGS) entry which is preliminary data.</text>
</comment>
<dbReference type="Pfam" id="PF13609">
    <property type="entry name" value="Porin_4"/>
    <property type="match status" value="1"/>
</dbReference>
<dbReference type="EMBL" id="JAESND010000007">
    <property type="protein sequence ID" value="MBM3116944.1"/>
    <property type="molecule type" value="Genomic_DNA"/>
</dbReference>
<protein>
    <submittedName>
        <fullName evidence="3">Porin</fullName>
    </submittedName>
</protein>
<dbReference type="SUPFAM" id="SSF56935">
    <property type="entry name" value="Porins"/>
    <property type="match status" value="1"/>
</dbReference>
<dbReference type="InterPro" id="IPR033900">
    <property type="entry name" value="Gram_neg_porin_domain"/>
</dbReference>
<feature type="domain" description="Porin" evidence="2">
    <location>
        <begin position="13"/>
        <end position="350"/>
    </location>
</feature>
<evidence type="ECO:0000313" key="4">
    <source>
        <dbReference type="Proteomes" id="UP000809431"/>
    </source>
</evidence>
<name>A0ABS2BQ85_9NEIS</name>
<evidence type="ECO:0000256" key="1">
    <source>
        <dbReference type="SAM" id="SignalP"/>
    </source>
</evidence>
<organism evidence="3 4">
    <name type="scientific">Jeongeupia naejangsanensis</name>
    <dbReference type="NCBI Taxonomy" id="613195"/>
    <lineage>
        <taxon>Bacteria</taxon>
        <taxon>Pseudomonadati</taxon>
        <taxon>Pseudomonadota</taxon>
        <taxon>Betaproteobacteria</taxon>
        <taxon>Neisseriales</taxon>
        <taxon>Chitinibacteraceae</taxon>
        <taxon>Jeongeupia</taxon>
    </lineage>
</organism>
<keyword evidence="1" id="KW-0732">Signal</keyword>
<dbReference type="InterPro" id="IPR023614">
    <property type="entry name" value="Porin_dom_sf"/>
</dbReference>
<gene>
    <name evidence="3" type="ORF">JMJ54_14005</name>
</gene>
<dbReference type="Gene3D" id="2.40.160.10">
    <property type="entry name" value="Porin"/>
    <property type="match status" value="1"/>
</dbReference>
<accession>A0ABS2BQ85</accession>
<proteinExistence type="predicted"/>
<dbReference type="RefSeq" id="WP_203539176.1">
    <property type="nucleotide sequence ID" value="NZ_JAESND010000007.1"/>
</dbReference>
<evidence type="ECO:0000259" key="2">
    <source>
        <dbReference type="Pfam" id="PF13609"/>
    </source>
</evidence>
<reference evidence="3 4" key="1">
    <citation type="submission" date="2021-01" db="EMBL/GenBank/DDBJ databases">
        <title>Draft Genome Sequence and Polyhydroxyalkanoate Biosynthetic Potential of Jeongeupia naejangsanensis Type Strain DSM 24253.</title>
        <authorList>
            <person name="Turrini P."/>
            <person name="Artuso I."/>
            <person name="Lugli G.A."/>
            <person name="Frangipani E."/>
            <person name="Ventura M."/>
            <person name="Visca P."/>
        </authorList>
    </citation>
    <scope>NUCLEOTIDE SEQUENCE [LARGE SCALE GENOMIC DNA]</scope>
    <source>
        <strain evidence="3 4">DSM 24253</strain>
    </source>
</reference>